<evidence type="ECO:0000313" key="2">
    <source>
        <dbReference type="Proteomes" id="UP000707731"/>
    </source>
</evidence>
<organism evidence="1 2">
    <name type="scientific">Nocardia higoensis</name>
    <dbReference type="NCBI Taxonomy" id="228599"/>
    <lineage>
        <taxon>Bacteria</taxon>
        <taxon>Bacillati</taxon>
        <taxon>Actinomycetota</taxon>
        <taxon>Actinomycetes</taxon>
        <taxon>Mycobacteriales</taxon>
        <taxon>Nocardiaceae</taxon>
        <taxon>Nocardia</taxon>
    </lineage>
</organism>
<accession>A0ABS0D392</accession>
<reference evidence="1 2" key="1">
    <citation type="submission" date="2020-10" db="EMBL/GenBank/DDBJ databases">
        <title>Identification of Nocardia species via Next-generation sequencing and recognition of intraspecies genetic diversity.</title>
        <authorList>
            <person name="Li P."/>
            <person name="Li P."/>
            <person name="Lu B."/>
        </authorList>
    </citation>
    <scope>NUCLEOTIDE SEQUENCE [LARGE SCALE GENOMIC DNA]</scope>
    <source>
        <strain evidence="1 2">BJ06-0143</strain>
    </source>
</reference>
<dbReference type="Proteomes" id="UP000707731">
    <property type="component" value="Unassembled WGS sequence"/>
</dbReference>
<keyword evidence="2" id="KW-1185">Reference proteome</keyword>
<sequence length="76" mass="8547">MKRGFVTETHVLIYCDRCGECCTDSEGESICFDNLRQALRYLIDTADMAGWQLSGGEIECADCRHTHQPTTAPDLF</sequence>
<comment type="caution">
    <text evidence="1">The sequence shown here is derived from an EMBL/GenBank/DDBJ whole genome shotgun (WGS) entry which is preliminary data.</text>
</comment>
<evidence type="ECO:0000313" key="1">
    <source>
        <dbReference type="EMBL" id="MBF6352965.1"/>
    </source>
</evidence>
<dbReference type="EMBL" id="JADLQN010000001">
    <property type="protein sequence ID" value="MBF6352965.1"/>
    <property type="molecule type" value="Genomic_DNA"/>
</dbReference>
<protein>
    <submittedName>
        <fullName evidence="1">Uncharacterized protein</fullName>
    </submittedName>
</protein>
<dbReference type="RefSeq" id="WP_194999940.1">
    <property type="nucleotide sequence ID" value="NZ_JADLQN010000001.1"/>
</dbReference>
<name>A0ABS0D392_9NOCA</name>
<gene>
    <name evidence="1" type="ORF">IU449_00115</name>
</gene>
<proteinExistence type="predicted"/>